<comment type="caution">
    <text evidence="3">The sequence shown here is derived from an EMBL/GenBank/DDBJ whole genome shotgun (WGS) entry which is preliminary data.</text>
</comment>
<gene>
    <name evidence="3" type="ORF">Cadr_000010883</name>
</gene>
<protein>
    <submittedName>
        <fullName evidence="3">Uncharacterized protein</fullName>
    </submittedName>
</protein>
<evidence type="ECO:0000313" key="3">
    <source>
        <dbReference type="EMBL" id="KAB1273613.1"/>
    </source>
</evidence>
<feature type="region of interest" description="Disordered" evidence="1">
    <location>
        <begin position="448"/>
        <end position="490"/>
    </location>
</feature>
<dbReference type="AlphaFoldDB" id="A0A5N4DQZ5"/>
<accession>A0A5N4DQZ5</accession>
<evidence type="ECO:0000313" key="4">
    <source>
        <dbReference type="Proteomes" id="UP000299084"/>
    </source>
</evidence>
<name>A0A5N4DQZ5_CAMDR</name>
<reference evidence="3 4" key="1">
    <citation type="journal article" date="2019" name="Mol. Ecol. Resour.">
        <title>Improving Illumina assemblies with Hi-C and long reads: an example with the North African dromedary.</title>
        <authorList>
            <person name="Elbers J.P."/>
            <person name="Rogers M.F."/>
            <person name="Perelman P.L."/>
            <person name="Proskuryakova A.A."/>
            <person name="Serdyukova N.A."/>
            <person name="Johnson W.E."/>
            <person name="Horin P."/>
            <person name="Corander J."/>
            <person name="Murphy D."/>
            <person name="Burger P.A."/>
        </authorList>
    </citation>
    <scope>NUCLEOTIDE SEQUENCE [LARGE SCALE GENOMIC DNA]</scope>
    <source>
        <strain evidence="3">Drom800</strain>
        <tissue evidence="3">Blood</tissue>
    </source>
</reference>
<dbReference type="Proteomes" id="UP000299084">
    <property type="component" value="Unassembled WGS sequence"/>
</dbReference>
<evidence type="ECO:0000256" key="2">
    <source>
        <dbReference type="SAM" id="SignalP"/>
    </source>
</evidence>
<feature type="chain" id="PRO_5024326980" evidence="2">
    <location>
        <begin position="21"/>
        <end position="592"/>
    </location>
</feature>
<keyword evidence="4" id="KW-1185">Reference proteome</keyword>
<organism evidence="3 4">
    <name type="scientific">Camelus dromedarius</name>
    <name type="common">Dromedary</name>
    <name type="synonym">Arabian camel</name>
    <dbReference type="NCBI Taxonomy" id="9838"/>
    <lineage>
        <taxon>Eukaryota</taxon>
        <taxon>Metazoa</taxon>
        <taxon>Chordata</taxon>
        <taxon>Craniata</taxon>
        <taxon>Vertebrata</taxon>
        <taxon>Euteleostomi</taxon>
        <taxon>Mammalia</taxon>
        <taxon>Eutheria</taxon>
        <taxon>Laurasiatheria</taxon>
        <taxon>Artiodactyla</taxon>
        <taxon>Tylopoda</taxon>
        <taxon>Camelidae</taxon>
        <taxon>Camelus</taxon>
    </lineage>
</organism>
<proteinExistence type="predicted"/>
<sequence>MSWSGDFKLALLTFIQMASTSLKLSPEEPLQLDSPAQFISGWPDVYVMAQEAPLADGKGAKELVAYVMSPFQGARDLPSLVPDLGPWMEGAEREEEKATWEDTRDDFFCCVFAWGRRQGVGTPVLGKLSHHLRSATTLRLACSREAMCLQVNSFSQVPSQQPASTASHINAPFRCLQPQLTSACSCTRDSNLWLASGCLCSSHGWPKQGRIHGLHESPGGAGLPCVHMRSCSLDLSWVSSSASWSQEGSGDPLSQPQFCDTHEHCSTCRGHMGPTPGPPLRRALLDDIHKALWAIFCVQVLPNSSREGSQHLIWSLQVSTGCLEVGTWSPSKQAESRVHRKKMERRLDGSSPHQARKGKGRGLEKDLLVPPGGSTHPPTVGCHGRLGRWVFPSWPRALGQNPSQAVRTCLENSGLRLIRGTPTTAPSPRCLFQLSDLPSWPPLSWQLSPSTHLPPSTDAAEWKHQEGRDLPGHQDEKTVWSGRAQGQRGEIRHKKGKVNLRRVKQRENQEGVTRWDTTALTFRGHLPHTPKRARATVSFHPDQELLLCPRPPGPLFHRGGFTSSSQGSWACWGLSGQEAPTQCLGQEWAASS</sequence>
<keyword evidence="2" id="KW-0732">Signal</keyword>
<feature type="compositionally biased region" description="Basic and acidic residues" evidence="1">
    <location>
        <begin position="460"/>
        <end position="478"/>
    </location>
</feature>
<feature type="region of interest" description="Disordered" evidence="1">
    <location>
        <begin position="333"/>
        <end position="381"/>
    </location>
</feature>
<feature type="signal peptide" evidence="2">
    <location>
        <begin position="1"/>
        <end position="20"/>
    </location>
</feature>
<dbReference type="EMBL" id="JWIN03000009">
    <property type="protein sequence ID" value="KAB1273613.1"/>
    <property type="molecule type" value="Genomic_DNA"/>
</dbReference>
<evidence type="ECO:0000256" key="1">
    <source>
        <dbReference type="SAM" id="MobiDB-lite"/>
    </source>
</evidence>